<dbReference type="EMBL" id="AP019376">
    <property type="protein sequence ID" value="BBH90908.1"/>
    <property type="molecule type" value="Genomic_DNA"/>
</dbReference>
<evidence type="ECO:0000256" key="3">
    <source>
        <dbReference type="ARBA" id="ARBA00022741"/>
    </source>
</evidence>
<dbReference type="Pfam" id="PF19303">
    <property type="entry name" value="Anticodon_3"/>
    <property type="match status" value="1"/>
</dbReference>
<comment type="subcellular location">
    <subcellularLocation>
        <location evidence="7">Cytoplasm</location>
    </subcellularLocation>
</comment>
<dbReference type="FunFam" id="2.170.220.10:FF:000002">
    <property type="entry name" value="Methionine--tRNA ligase"/>
    <property type="match status" value="1"/>
</dbReference>
<name>A0A455STU0_9CHLR</name>
<comment type="catalytic activity">
    <reaction evidence="7">
        <text>tRNA(Met) + L-methionine + ATP = L-methionyl-tRNA(Met) + AMP + diphosphate</text>
        <dbReference type="Rhea" id="RHEA:13481"/>
        <dbReference type="Rhea" id="RHEA-COMP:9667"/>
        <dbReference type="Rhea" id="RHEA-COMP:9698"/>
        <dbReference type="ChEBI" id="CHEBI:30616"/>
        <dbReference type="ChEBI" id="CHEBI:33019"/>
        <dbReference type="ChEBI" id="CHEBI:57844"/>
        <dbReference type="ChEBI" id="CHEBI:78442"/>
        <dbReference type="ChEBI" id="CHEBI:78530"/>
        <dbReference type="ChEBI" id="CHEBI:456215"/>
        <dbReference type="EC" id="6.1.1.10"/>
    </reaction>
</comment>
<comment type="similarity">
    <text evidence="8">Belongs to the class-I aminoacyl-tRNA synthetase family.</text>
</comment>
<dbReference type="InterPro" id="IPR014729">
    <property type="entry name" value="Rossmann-like_a/b/a_fold"/>
</dbReference>
<dbReference type="PANTHER" id="PTHR43326:SF1">
    <property type="entry name" value="METHIONINE--TRNA LIGASE, MITOCHONDRIAL"/>
    <property type="match status" value="1"/>
</dbReference>
<dbReference type="GO" id="GO:0005737">
    <property type="term" value="C:cytoplasm"/>
    <property type="evidence" value="ECO:0007669"/>
    <property type="project" value="UniProtKB-SubCell"/>
</dbReference>
<dbReference type="NCBIfam" id="NF008900">
    <property type="entry name" value="PRK12267.1"/>
    <property type="match status" value="1"/>
</dbReference>
<dbReference type="InterPro" id="IPR015413">
    <property type="entry name" value="Methionyl/Leucyl_tRNA_Synth"/>
</dbReference>
<evidence type="ECO:0000256" key="7">
    <source>
        <dbReference type="HAMAP-Rule" id="MF_01228"/>
    </source>
</evidence>
<evidence type="ECO:0000256" key="5">
    <source>
        <dbReference type="ARBA" id="ARBA00022917"/>
    </source>
</evidence>
<protein>
    <recommendedName>
        <fullName evidence="7">Methionine--tRNA ligase</fullName>
        <ecNumber evidence="7">6.1.1.10</ecNumber>
    </recommendedName>
    <alternativeName>
        <fullName evidence="7">Methionyl-tRNA synthetase</fullName>
        <shortName evidence="7">MetRS</shortName>
    </alternativeName>
</protein>
<evidence type="ECO:0000313" key="11">
    <source>
        <dbReference type="EMBL" id="BBH90908.1"/>
    </source>
</evidence>
<comment type="subunit">
    <text evidence="7">Monomer.</text>
</comment>
<keyword evidence="7" id="KW-0963">Cytoplasm</keyword>
<organism evidence="11">
    <name type="scientific">Thermosporothrix sp. COM3</name>
    <dbReference type="NCBI Taxonomy" id="2490863"/>
    <lineage>
        <taxon>Bacteria</taxon>
        <taxon>Bacillati</taxon>
        <taxon>Chloroflexota</taxon>
        <taxon>Ktedonobacteria</taxon>
        <taxon>Ktedonobacterales</taxon>
        <taxon>Thermosporotrichaceae</taxon>
        <taxon>Thermosporothrix</taxon>
    </lineage>
</organism>
<dbReference type="InterPro" id="IPR009080">
    <property type="entry name" value="tRNAsynth_Ia_anticodon-bd"/>
</dbReference>
<gene>
    <name evidence="11" type="primary">metG_1</name>
    <name evidence="7" type="synonym">metG</name>
    <name evidence="11" type="ORF">KTC_56590</name>
</gene>
<feature type="binding site" evidence="7">
    <location>
        <position position="138"/>
    </location>
    <ligand>
        <name>Zn(2+)</name>
        <dbReference type="ChEBI" id="CHEBI:29105"/>
    </ligand>
</feature>
<reference evidence="11" key="1">
    <citation type="submission" date="2018-12" db="EMBL/GenBank/DDBJ databases">
        <title>Novel natural products biosynthetic potential of the class Ktedonobacteria.</title>
        <authorList>
            <person name="Zheng Y."/>
            <person name="Saitou A."/>
            <person name="Wang C.M."/>
            <person name="Toyoda A."/>
            <person name="Minakuchi Y."/>
            <person name="Sekiguchi Y."/>
            <person name="Ueda K."/>
            <person name="Takano H."/>
            <person name="Sakai Y."/>
            <person name="Yokota A."/>
            <person name="Yabe S."/>
        </authorList>
    </citation>
    <scope>NUCLEOTIDE SEQUENCE</scope>
    <source>
        <strain evidence="11">COM3</strain>
    </source>
</reference>
<dbReference type="SUPFAM" id="SSF52374">
    <property type="entry name" value="Nucleotidylyl transferase"/>
    <property type="match status" value="1"/>
</dbReference>
<feature type="domain" description="Methionyl/Leucyl tRNA synthetase" evidence="9">
    <location>
        <begin position="160"/>
        <end position="372"/>
    </location>
</feature>
<feature type="domain" description="Methionyl/Leucyl tRNA synthetase" evidence="9">
    <location>
        <begin position="13"/>
        <end position="153"/>
    </location>
</feature>
<dbReference type="GO" id="GO:0006431">
    <property type="term" value="P:methionyl-tRNA aminoacylation"/>
    <property type="evidence" value="ECO:0007669"/>
    <property type="project" value="UniProtKB-UniRule"/>
</dbReference>
<sequence length="525" mass="59783">MAAQQKDEGCSTYYITTAIDYSNGKPHIGHALEKLAADVLARYHRLRGDDTLFSGGVDENSLHVLRAAQKAQVEPHQWIDEINRAFRLAWSKLDISYDRWIRTTEEVHVHASVEMFRRARANGDIYKSTYSGWYCPNCNTFYTAEELTDGHCPLHPSIMPEWLDEENYFFALSRYSDALREHIETHPEFIVPASRRAEVLGMLKQGLRDFSISRQVRPGFENWGIPVPDDPAQVLYVWFDALTNYLTVIGFPEDQQQFTHYWPANAHVIGKDITRFHCLYWPAMLLSAQLPLPRQVAVHGFLNPEGGEAFSKTAGNVVDPVELVDTVGVDAVRYYLLRNLSFASDSIFSRAGLLQAYNSELANDLGNLLNRVVSMIQRYRNGAIPNPGMEGPLEQEIQAQAQAVRQKAEQELEVWEIGRALQAAWGFVRRINQYIEQNEPWKLARQVDQTTRLDTVLFTAAESLRLLSVFLSPYIPTACQRIREQLGLPALERGAWETEGTWSARSLTQVQPGAVIFPRLEEERG</sequence>
<feature type="binding site" evidence="7">
    <location>
        <position position="152"/>
    </location>
    <ligand>
        <name>Zn(2+)</name>
        <dbReference type="ChEBI" id="CHEBI:29105"/>
    </ligand>
</feature>
<dbReference type="GO" id="GO:0004825">
    <property type="term" value="F:methionine-tRNA ligase activity"/>
    <property type="evidence" value="ECO:0007669"/>
    <property type="project" value="UniProtKB-UniRule"/>
</dbReference>
<feature type="binding site" evidence="7">
    <location>
        <position position="155"/>
    </location>
    <ligand>
        <name>Zn(2+)</name>
        <dbReference type="ChEBI" id="CHEBI:29105"/>
    </ligand>
</feature>
<feature type="binding site" evidence="7">
    <location>
        <position position="135"/>
    </location>
    <ligand>
        <name>Zn(2+)</name>
        <dbReference type="ChEBI" id="CHEBI:29105"/>
    </ligand>
</feature>
<dbReference type="EC" id="6.1.1.10" evidence="7"/>
<evidence type="ECO:0000259" key="9">
    <source>
        <dbReference type="Pfam" id="PF09334"/>
    </source>
</evidence>
<dbReference type="InterPro" id="IPR033911">
    <property type="entry name" value="MetRS_core"/>
</dbReference>
<evidence type="ECO:0000259" key="10">
    <source>
        <dbReference type="Pfam" id="PF19303"/>
    </source>
</evidence>
<dbReference type="CDD" id="cd00814">
    <property type="entry name" value="MetRS_core"/>
    <property type="match status" value="1"/>
</dbReference>
<comment type="function">
    <text evidence="1 7">Is required not only for elongation of protein synthesis but also for the initiation of all mRNA translation through initiator tRNA(fMet) aminoacylation.</text>
</comment>
<accession>A0A455STU0</accession>
<dbReference type="Gene3D" id="1.10.730.10">
    <property type="entry name" value="Isoleucyl-tRNA Synthetase, Domain 1"/>
    <property type="match status" value="1"/>
</dbReference>
<dbReference type="CDD" id="cd07957">
    <property type="entry name" value="Anticodon_Ia_Met"/>
    <property type="match status" value="1"/>
</dbReference>
<evidence type="ECO:0000256" key="4">
    <source>
        <dbReference type="ARBA" id="ARBA00022840"/>
    </source>
</evidence>
<dbReference type="AlphaFoldDB" id="A0A455STU0"/>
<keyword evidence="4 7" id="KW-0067">ATP-binding</keyword>
<keyword evidence="5 7" id="KW-0648">Protein biosynthesis</keyword>
<feature type="domain" description="Methionyl-tRNA synthetase anticodon-binding" evidence="10">
    <location>
        <begin position="384"/>
        <end position="514"/>
    </location>
</feature>
<evidence type="ECO:0000256" key="8">
    <source>
        <dbReference type="RuleBase" id="RU363039"/>
    </source>
</evidence>
<keyword evidence="2 7" id="KW-0436">Ligase</keyword>
<dbReference type="SUPFAM" id="SSF47323">
    <property type="entry name" value="Anticodon-binding domain of a subclass of class I aminoacyl-tRNA synthetases"/>
    <property type="match status" value="1"/>
</dbReference>
<feature type="short sequence motif" description="'HIGH' region" evidence="7">
    <location>
        <begin position="20"/>
        <end position="30"/>
    </location>
</feature>
<dbReference type="Pfam" id="PF09334">
    <property type="entry name" value="tRNA-synt_1g"/>
    <property type="match status" value="2"/>
</dbReference>
<dbReference type="PRINTS" id="PR01041">
    <property type="entry name" value="TRNASYNTHMET"/>
</dbReference>
<evidence type="ECO:0000256" key="6">
    <source>
        <dbReference type="ARBA" id="ARBA00023146"/>
    </source>
</evidence>
<dbReference type="HAMAP" id="MF_01228">
    <property type="entry name" value="Met_tRNA_synth_type2"/>
    <property type="match status" value="1"/>
</dbReference>
<dbReference type="PANTHER" id="PTHR43326">
    <property type="entry name" value="METHIONYL-TRNA SYNTHETASE"/>
    <property type="match status" value="1"/>
</dbReference>
<dbReference type="GO" id="GO:0005524">
    <property type="term" value="F:ATP binding"/>
    <property type="evidence" value="ECO:0007669"/>
    <property type="project" value="UniProtKB-UniRule"/>
</dbReference>
<dbReference type="Gene3D" id="2.170.220.10">
    <property type="match status" value="1"/>
</dbReference>
<keyword evidence="6 7" id="KW-0030">Aminoacyl-tRNA synthetase</keyword>
<evidence type="ECO:0000256" key="1">
    <source>
        <dbReference type="ARBA" id="ARBA00003314"/>
    </source>
</evidence>
<evidence type="ECO:0000256" key="2">
    <source>
        <dbReference type="ARBA" id="ARBA00022598"/>
    </source>
</evidence>
<dbReference type="Gene3D" id="3.40.50.620">
    <property type="entry name" value="HUPs"/>
    <property type="match status" value="1"/>
</dbReference>
<dbReference type="InterPro" id="IPR023457">
    <property type="entry name" value="Met-tRNA_synth_2"/>
</dbReference>
<keyword evidence="3 7" id="KW-0547">Nucleotide-binding</keyword>
<dbReference type="InterPro" id="IPR041872">
    <property type="entry name" value="Anticodon_Met"/>
</dbReference>
<comment type="caution">
    <text evidence="7">Lacks conserved residue(s) required for the propagation of feature annotation.</text>
</comment>
<proteinExistence type="inferred from homology"/>